<dbReference type="Pfam" id="PF17919">
    <property type="entry name" value="RT_RNaseH_2"/>
    <property type="match status" value="1"/>
</dbReference>
<reference evidence="4" key="2">
    <citation type="submission" date="2025-08" db="UniProtKB">
        <authorList>
            <consortium name="RefSeq"/>
        </authorList>
    </citation>
    <scope>IDENTIFICATION</scope>
</reference>
<dbReference type="InterPro" id="IPR050951">
    <property type="entry name" value="Retrovirus_Pol_polyprotein"/>
</dbReference>
<dbReference type="PaxDb" id="3635-A0A1U8MVC1"/>
<dbReference type="GeneID" id="107941692"/>
<dbReference type="GO" id="GO:0003824">
    <property type="term" value="F:catalytic activity"/>
    <property type="evidence" value="ECO:0007669"/>
    <property type="project" value="UniProtKB-KW"/>
</dbReference>
<dbReference type="AlphaFoldDB" id="A0A1U8MVC1"/>
<evidence type="ECO:0000313" key="3">
    <source>
        <dbReference type="Proteomes" id="UP000818029"/>
    </source>
</evidence>
<sequence length="541" mass="62990">MVIFFDMVERFLEVFMDDFSVFGNDFEDCLKNLELVLGRCEEMNLVLNWEKCHFMVREGIIPGHRISQRGIEANRAKIEVIEKFPPPTSAKGIRSFLGHAGFHRRFIEDFSKISKPLCTFLEQNRPFNFDEQCLVAFEKLKKKLITAPIVVALDWTLPFKLMCDASDYAVRVMLGQRKDKILRVIVYTNRFTIKYLMSKKDAKPRLIRWILLLQEFDLEIRDRKGTENQVVDHLLRIESGSKDFMGPFPPSVGKVYILLAVDYVSKWVKAIALPTNDARSVMKFLHKNIFTRFGTPRAIISDKGSHFDCKLVANALHRYGDWSTKLDKALWAYRAVYKTPLGMSPFKLVYGKPCHLPVELEYKAFWAIKKMNTDWVATGHKRLLELNQMEEFQAYKEKTKRWHDKRIMPQQFELRQQMLLFNFRLKLFPDKLKSRWSGPFEVAQVYPHGAVNIRDLKMGVTFKVNGQRLKHIGAQQQQAEFWAYVRSRDLALRESLQKNFTKLMQEFPLFLATLLPFAGVAKEPTQAATEAPTQPTAEAPT</sequence>
<dbReference type="STRING" id="3635.A0A1U8MVC1"/>
<dbReference type="SUPFAM" id="SSF56672">
    <property type="entry name" value="DNA/RNA polymerases"/>
    <property type="match status" value="1"/>
</dbReference>
<dbReference type="InterPro" id="IPR012337">
    <property type="entry name" value="RNaseH-like_sf"/>
</dbReference>
<evidence type="ECO:0000259" key="2">
    <source>
        <dbReference type="PROSITE" id="PS50994"/>
    </source>
</evidence>
<dbReference type="InterPro" id="IPR041577">
    <property type="entry name" value="RT_RNaseH_2"/>
</dbReference>
<evidence type="ECO:0000313" key="4">
    <source>
        <dbReference type="RefSeq" id="XP_016730765.1"/>
    </source>
</evidence>
<dbReference type="GO" id="GO:0003676">
    <property type="term" value="F:nucleic acid binding"/>
    <property type="evidence" value="ECO:0007669"/>
    <property type="project" value="InterPro"/>
</dbReference>
<dbReference type="Pfam" id="PF00665">
    <property type="entry name" value="rve"/>
    <property type="match status" value="1"/>
</dbReference>
<reference evidence="3" key="1">
    <citation type="journal article" date="2020" name="Nat. Genet.">
        <title>Genomic diversifications of five Gossypium allopolyploid species and their impact on cotton improvement.</title>
        <authorList>
            <person name="Chen Z.J."/>
            <person name="Sreedasyam A."/>
            <person name="Ando A."/>
            <person name="Song Q."/>
            <person name="De Santiago L.M."/>
            <person name="Hulse-Kemp A.M."/>
            <person name="Ding M."/>
            <person name="Ye W."/>
            <person name="Kirkbride R.C."/>
            <person name="Jenkins J."/>
            <person name="Plott C."/>
            <person name="Lovell J."/>
            <person name="Lin Y.M."/>
            <person name="Vaughn R."/>
            <person name="Liu B."/>
            <person name="Simpson S."/>
            <person name="Scheffler B.E."/>
            <person name="Wen L."/>
            <person name="Saski C.A."/>
            <person name="Grover C.E."/>
            <person name="Hu G."/>
            <person name="Conover J.L."/>
            <person name="Carlson J.W."/>
            <person name="Shu S."/>
            <person name="Boston L.B."/>
            <person name="Williams M."/>
            <person name="Peterson D.G."/>
            <person name="McGee K."/>
            <person name="Jones D.C."/>
            <person name="Wendel J.F."/>
            <person name="Stelly D.M."/>
            <person name="Grimwood J."/>
            <person name="Schmutz J."/>
        </authorList>
    </citation>
    <scope>NUCLEOTIDE SEQUENCE [LARGE SCALE GENOMIC DNA]</scope>
    <source>
        <strain evidence="3">cv. TM-1</strain>
    </source>
</reference>
<dbReference type="InterPro" id="IPR001584">
    <property type="entry name" value="Integrase_cat-core"/>
</dbReference>
<protein>
    <recommendedName>
        <fullName evidence="2">Integrase catalytic domain-containing protein</fullName>
    </recommendedName>
</protein>
<dbReference type="RefSeq" id="XP_016730765.1">
    <property type="nucleotide sequence ID" value="XM_016875276.1"/>
</dbReference>
<feature type="domain" description="Integrase catalytic" evidence="2">
    <location>
        <begin position="232"/>
        <end position="320"/>
    </location>
</feature>
<dbReference type="GO" id="GO:0015074">
    <property type="term" value="P:DNA integration"/>
    <property type="evidence" value="ECO:0007669"/>
    <property type="project" value="InterPro"/>
</dbReference>
<organism evidence="3 4">
    <name type="scientific">Gossypium hirsutum</name>
    <name type="common">Upland cotton</name>
    <name type="synonym">Gossypium mexicanum</name>
    <dbReference type="NCBI Taxonomy" id="3635"/>
    <lineage>
        <taxon>Eukaryota</taxon>
        <taxon>Viridiplantae</taxon>
        <taxon>Streptophyta</taxon>
        <taxon>Embryophyta</taxon>
        <taxon>Tracheophyta</taxon>
        <taxon>Spermatophyta</taxon>
        <taxon>Magnoliopsida</taxon>
        <taxon>eudicotyledons</taxon>
        <taxon>Gunneridae</taxon>
        <taxon>Pentapetalae</taxon>
        <taxon>rosids</taxon>
        <taxon>malvids</taxon>
        <taxon>Malvales</taxon>
        <taxon>Malvaceae</taxon>
        <taxon>Malvoideae</taxon>
        <taxon>Gossypium</taxon>
    </lineage>
</organism>
<dbReference type="OrthoDB" id="1434039at2759"/>
<dbReference type="PANTHER" id="PTHR37984:SF5">
    <property type="entry name" value="PROTEIN NYNRIN-LIKE"/>
    <property type="match status" value="1"/>
</dbReference>
<proteinExistence type="predicted"/>
<dbReference type="InterPro" id="IPR036397">
    <property type="entry name" value="RNaseH_sf"/>
</dbReference>
<keyword evidence="3" id="KW-1185">Reference proteome</keyword>
<dbReference type="Gene3D" id="3.30.420.10">
    <property type="entry name" value="Ribonuclease H-like superfamily/Ribonuclease H"/>
    <property type="match status" value="2"/>
</dbReference>
<accession>A0A1U8MVC1</accession>
<dbReference type="PROSITE" id="PS50994">
    <property type="entry name" value="INTEGRASE"/>
    <property type="match status" value="1"/>
</dbReference>
<dbReference type="FunFam" id="3.30.70.270:FF:000020">
    <property type="entry name" value="Transposon Tf2-6 polyprotein-like Protein"/>
    <property type="match status" value="1"/>
</dbReference>
<dbReference type="PANTHER" id="PTHR37984">
    <property type="entry name" value="PROTEIN CBG26694"/>
    <property type="match status" value="1"/>
</dbReference>
<dbReference type="SUPFAM" id="SSF53098">
    <property type="entry name" value="Ribonuclease H-like"/>
    <property type="match status" value="1"/>
</dbReference>
<dbReference type="InterPro" id="IPR043502">
    <property type="entry name" value="DNA/RNA_pol_sf"/>
</dbReference>
<evidence type="ECO:0000256" key="1">
    <source>
        <dbReference type="ARBA" id="ARBA00023268"/>
    </source>
</evidence>
<dbReference type="InterPro" id="IPR043128">
    <property type="entry name" value="Rev_trsase/Diguanyl_cyclase"/>
</dbReference>
<gene>
    <name evidence="4" type="primary">LOC107941692</name>
</gene>
<dbReference type="KEGG" id="ghi:107941692"/>
<keyword evidence="1" id="KW-0511">Multifunctional enzyme</keyword>
<name>A0A1U8MVC1_GOSHI</name>
<dbReference type="Proteomes" id="UP000818029">
    <property type="component" value="Chromosome D12"/>
</dbReference>
<dbReference type="Gene3D" id="3.30.70.270">
    <property type="match status" value="2"/>
</dbReference>